<organism evidence="1 2">
    <name type="scientific">Panagrolaimus sp. PS1159</name>
    <dbReference type="NCBI Taxonomy" id="55785"/>
    <lineage>
        <taxon>Eukaryota</taxon>
        <taxon>Metazoa</taxon>
        <taxon>Ecdysozoa</taxon>
        <taxon>Nematoda</taxon>
        <taxon>Chromadorea</taxon>
        <taxon>Rhabditida</taxon>
        <taxon>Tylenchina</taxon>
        <taxon>Panagrolaimomorpha</taxon>
        <taxon>Panagrolaimoidea</taxon>
        <taxon>Panagrolaimidae</taxon>
        <taxon>Panagrolaimus</taxon>
    </lineage>
</organism>
<dbReference type="Proteomes" id="UP000887580">
    <property type="component" value="Unplaced"/>
</dbReference>
<evidence type="ECO:0000313" key="2">
    <source>
        <dbReference type="WBParaSite" id="PS1159_v2.g14014.t1"/>
    </source>
</evidence>
<reference evidence="2" key="1">
    <citation type="submission" date="2022-11" db="UniProtKB">
        <authorList>
            <consortium name="WormBaseParasite"/>
        </authorList>
    </citation>
    <scope>IDENTIFICATION</scope>
</reference>
<proteinExistence type="predicted"/>
<protein>
    <submittedName>
        <fullName evidence="2">PKD/Chitinase domain-containing protein</fullName>
    </submittedName>
</protein>
<dbReference type="WBParaSite" id="PS1159_v2.g14014.t1">
    <property type="protein sequence ID" value="PS1159_v2.g14014.t1"/>
    <property type="gene ID" value="PS1159_v2.g14014"/>
</dbReference>
<name>A0AC35F5E4_9BILA</name>
<sequence>MIFYTKISLIFIFLPFILTTADYSVESEEVPPPTTSTASPIQFSIEGPSSVQLPIESVTFRVVFKDPLWSNQQGNFTFYWVPLDGVGNGYAGAYDSPILELTKLKPGKLKYQVTVKSGTLETKMEKDLEILAEKTENLKPHAVIKPASPIYIDEHSQLVLEGEGSRDDDGKIVTYEWHLKKGPSVQLPTALNTPILTLNNLQPGNYTFSLKVTDDAEATDEIEVDVFVSEERDDPPKAHISRCGDSATGSITVRLPLNELYLCGNSSTDDIKIEQYSWARVDTLSNLPIDYTGSSTSILKLTNIQPNELSGPYIFQLEVIDGKGQKDSTKISIFVNKAENQAPKVNAGKNATVILPESSAILDGAVEDDGTIVEYKWQQLDGPSQSSILNGDKSKATATELQEGIYKFEFIVIDDGGLNSSSIVFINVERSHNQPPIANAKNVTVTLPRSIVALNGSLSADDAGIVEYKWTPFDNVPACISPLDNSESQPVLFLNGLVEGEFLFNLTVFDQQKASDTVTVSLTITNGNERLNSVEIYMDQKIEDITYRLRRKFSARLSAALTAQISDASTVFVHFTDFGQDPKTGNLRVVFHAEYSLEGKEKEQARDSSPLPKLEVVDVRRAVKILQKESTMIHEFSIKEIEPLYCQRSCSHHGRCNNFTKECICETYWMGSLFTTLATGKQLDCSWSKLYFVIIICTVFSMTLIILGCSTALRRKFRRYPFFNRLIPCLRDAKDRLKRKRFRRTRKRYERLDSDNKAVINMMSSSSLNSESDESLFESKNLRERNNIRE</sequence>
<accession>A0AC35F5E4</accession>
<evidence type="ECO:0000313" key="1">
    <source>
        <dbReference type="Proteomes" id="UP000887580"/>
    </source>
</evidence>